<dbReference type="CDD" id="cd00761">
    <property type="entry name" value="Glyco_tranf_GTA_type"/>
    <property type="match status" value="1"/>
</dbReference>
<dbReference type="SUPFAM" id="SSF53448">
    <property type="entry name" value="Nucleotide-diphospho-sugar transferases"/>
    <property type="match status" value="1"/>
</dbReference>
<dbReference type="AlphaFoldDB" id="A0A2T4DSL3"/>
<evidence type="ECO:0000313" key="2">
    <source>
        <dbReference type="EMBL" id="PTB96815.1"/>
    </source>
</evidence>
<evidence type="ECO:0000259" key="1">
    <source>
        <dbReference type="Pfam" id="PF00535"/>
    </source>
</evidence>
<dbReference type="PANTHER" id="PTHR43685:SF2">
    <property type="entry name" value="GLYCOSYLTRANSFERASE 2-LIKE DOMAIN-CONTAINING PROTEIN"/>
    <property type="match status" value="1"/>
</dbReference>
<dbReference type="PANTHER" id="PTHR43685">
    <property type="entry name" value="GLYCOSYLTRANSFERASE"/>
    <property type="match status" value="1"/>
</dbReference>
<proteinExistence type="predicted"/>
<dbReference type="EMBL" id="PYVU01000035">
    <property type="protein sequence ID" value="PTB96815.1"/>
    <property type="molecule type" value="Genomic_DNA"/>
</dbReference>
<dbReference type="Gene3D" id="3.90.550.10">
    <property type="entry name" value="Spore Coat Polysaccharide Biosynthesis Protein SpsA, Chain A"/>
    <property type="match status" value="1"/>
</dbReference>
<accession>A0A2T4DSL3</accession>
<gene>
    <name evidence="2" type="ORF">C9994_05735</name>
</gene>
<reference evidence="2 3" key="1">
    <citation type="submission" date="2018-03" db="EMBL/GenBank/DDBJ databases">
        <title>Cross-interface Injection: A General Nanoliter Liquid Handling Method Applied to Single Cells Genome Amplification Automated Nanoliter Liquid Handling Applied to Single Cell Multiple Displacement Amplification.</title>
        <authorList>
            <person name="Yun J."/>
            <person name="Xu P."/>
            <person name="Xu J."/>
            <person name="Dai X."/>
            <person name="Wang Y."/>
            <person name="Zheng X."/>
            <person name="Cao C."/>
            <person name="Yi Q."/>
            <person name="Zhu Y."/>
            <person name="Wang L."/>
            <person name="Dong Z."/>
            <person name="Huang Y."/>
            <person name="Huang L."/>
            <person name="Du W."/>
        </authorList>
    </citation>
    <scope>NUCLEOTIDE SEQUENCE [LARGE SCALE GENOMIC DNA]</scope>
    <source>
        <strain evidence="2 3">Z-D1-2</strain>
    </source>
</reference>
<dbReference type="InterPro" id="IPR029044">
    <property type="entry name" value="Nucleotide-diphossugar_trans"/>
</dbReference>
<feature type="domain" description="Glycosyltransferase 2-like" evidence="1">
    <location>
        <begin position="9"/>
        <end position="134"/>
    </location>
</feature>
<dbReference type="InterPro" id="IPR001173">
    <property type="entry name" value="Glyco_trans_2-like"/>
</dbReference>
<dbReference type="InterPro" id="IPR050834">
    <property type="entry name" value="Glycosyltransf_2"/>
</dbReference>
<sequence>MNFINPTVSVIIPFYNKKDYIIDTIKSVLSQTLKEFELIIVDDGSKEDLPIGKINAFDDIRIKIFQTENRGVSHARNFGANEAKGKYLLFLDADDKISDNFLLDGILSFGMNKDISVISPKVKLFGKKRGHLHLSAYSMNILLARNIFIMSCLIKKDQFHQSGGFDSSFLKGFEDWDFWISYMTYGGIVKYNRDIEFHYRISPESRNHSLNKTDFELFRSKIMKKHYPLYSKYSFSFFESFEYKLIEQSAEYKLGSFLMKAIRRKRF</sequence>
<organism evidence="2 3">
    <name type="scientific">Marivirga lumbricoides</name>
    <dbReference type="NCBI Taxonomy" id="1046115"/>
    <lineage>
        <taxon>Bacteria</taxon>
        <taxon>Pseudomonadati</taxon>
        <taxon>Bacteroidota</taxon>
        <taxon>Cytophagia</taxon>
        <taxon>Cytophagales</taxon>
        <taxon>Marivirgaceae</taxon>
        <taxon>Marivirga</taxon>
    </lineage>
</organism>
<comment type="caution">
    <text evidence="2">The sequence shown here is derived from an EMBL/GenBank/DDBJ whole genome shotgun (WGS) entry which is preliminary data.</text>
</comment>
<name>A0A2T4DSL3_9BACT</name>
<dbReference type="Pfam" id="PF00535">
    <property type="entry name" value="Glycos_transf_2"/>
    <property type="match status" value="1"/>
</dbReference>
<evidence type="ECO:0000313" key="3">
    <source>
        <dbReference type="Proteomes" id="UP000240608"/>
    </source>
</evidence>
<protein>
    <recommendedName>
        <fullName evidence="1">Glycosyltransferase 2-like domain-containing protein</fullName>
    </recommendedName>
</protein>
<dbReference type="Proteomes" id="UP000240608">
    <property type="component" value="Unassembled WGS sequence"/>
</dbReference>